<sequence>MASEIVVMGGGPAGSIAAALLARQGARVKLLERAHFPRYHIGESVATSCRSIIELAGALEKVEARGYQVKEGLLLRWGAERDWVVDWPEIFGTNAQTSWQVDRADFDEVLLRHAASQGVEVVEGAQARRVLFEDGRAAGVEWTHEGREHTTRADYVIDATGRAGLLSVRHLDNRTPHDVFRNVAVWGYYQGGALLPRTPRGGINVISAPEGWYWVIPLKDDVYSVGFVTHQDHFLKRKQGYPAGAAGMEALFLDAVQESRTVRELVAEGVFQHDVRVEQDFSYTADSFCGPGYFLAGDAACFLDPLLSTGVHLGMYSGMLAAASITAADAGDVTEEEALSFYEALYRNAYARMFSMVAGFYEQYRGKSTYFWLAQRLARGRHPELMGRRESPDPMRSAPDSEAFAALTAGALDLDDAQRAGGAGPLPADVLADRMSGQHDIGGHDTATGLYLTTAPRLGIGRAGRSAEAAPA</sequence>
<evidence type="ECO:0000313" key="6">
    <source>
        <dbReference type="Proteomes" id="UP000326831"/>
    </source>
</evidence>
<dbReference type="Proteomes" id="UP000634660">
    <property type="component" value="Unassembled WGS sequence"/>
</dbReference>
<keyword evidence="2" id="KW-0503">Monooxygenase</keyword>
<reference evidence="4" key="3">
    <citation type="submission" date="2020-09" db="EMBL/GenBank/DDBJ databases">
        <authorList>
            <person name="Sun Q."/>
            <person name="Ohkuma M."/>
        </authorList>
    </citation>
    <scope>NUCLEOTIDE SEQUENCE</scope>
    <source>
        <strain evidence="4">JCM 4834</strain>
    </source>
</reference>
<reference evidence="5 6" key="2">
    <citation type="submission" date="2017-09" db="EMBL/GenBank/DDBJ databases">
        <authorList>
            <person name="Lee N."/>
            <person name="Cho B.-K."/>
        </authorList>
    </citation>
    <scope>NUCLEOTIDE SEQUENCE [LARGE SCALE GENOMIC DNA]</scope>
    <source>
        <strain evidence="5 6">ATCC 27467</strain>
    </source>
</reference>
<name>A0A5P2USD5_9ACTN</name>
<evidence type="ECO:0000313" key="5">
    <source>
        <dbReference type="EMBL" id="QEU79637.1"/>
    </source>
</evidence>
<dbReference type="RefSeq" id="WP_150518653.1">
    <property type="nucleotide sequence ID" value="NZ_BMVX01000022.1"/>
</dbReference>
<comment type="similarity">
    <text evidence="3">Belongs to the flavin-dependent halogenase family. Bacterial tryptophan halogenase subfamily.</text>
</comment>
<dbReference type="OrthoDB" id="103324at2"/>
<proteinExistence type="inferred from homology"/>
<dbReference type="GO" id="GO:0004497">
    <property type="term" value="F:monooxygenase activity"/>
    <property type="evidence" value="ECO:0007669"/>
    <property type="project" value="UniProtKB-KW"/>
</dbReference>
<evidence type="ECO:0000256" key="3">
    <source>
        <dbReference type="ARBA" id="ARBA00038396"/>
    </source>
</evidence>
<dbReference type="InterPro" id="IPR006905">
    <property type="entry name" value="Flavin_halogenase"/>
</dbReference>
<keyword evidence="6" id="KW-1185">Reference proteome</keyword>
<reference evidence="4" key="1">
    <citation type="journal article" date="2014" name="Int. J. Syst. Evol. Microbiol.">
        <title>Complete genome sequence of Corynebacterium casei LMG S-19264T (=DSM 44701T), isolated from a smear-ripened cheese.</title>
        <authorList>
            <consortium name="US DOE Joint Genome Institute (JGI-PGF)"/>
            <person name="Walter F."/>
            <person name="Albersmeier A."/>
            <person name="Kalinowski J."/>
            <person name="Ruckert C."/>
        </authorList>
    </citation>
    <scope>NUCLEOTIDE SEQUENCE</scope>
    <source>
        <strain evidence="4">JCM 4834</strain>
    </source>
</reference>
<dbReference type="SUPFAM" id="SSF51905">
    <property type="entry name" value="FAD/NAD(P)-binding domain"/>
    <property type="match status" value="1"/>
</dbReference>
<accession>A0A5P2USD5</accession>
<dbReference type="EMBL" id="CP023701">
    <property type="protein sequence ID" value="QEU79637.1"/>
    <property type="molecule type" value="Genomic_DNA"/>
</dbReference>
<dbReference type="Gene3D" id="3.50.50.60">
    <property type="entry name" value="FAD/NAD(P)-binding domain"/>
    <property type="match status" value="1"/>
</dbReference>
<evidence type="ECO:0000256" key="2">
    <source>
        <dbReference type="ARBA" id="ARBA00023033"/>
    </source>
</evidence>
<dbReference type="InterPro" id="IPR036188">
    <property type="entry name" value="FAD/NAD-bd_sf"/>
</dbReference>
<dbReference type="PANTHER" id="PTHR43747">
    <property type="entry name" value="FAD-BINDING PROTEIN"/>
    <property type="match status" value="1"/>
</dbReference>
<protein>
    <submittedName>
        <fullName evidence="4">FAD-binding protein</fullName>
    </submittedName>
    <submittedName>
        <fullName evidence="5">NAD(P)/FAD-dependent oxidoreductase</fullName>
    </submittedName>
</protein>
<dbReference type="Gene3D" id="3.30.9.100">
    <property type="match status" value="1"/>
</dbReference>
<organism evidence="5 6">
    <name type="scientific">Streptomyces subrutilus</name>
    <dbReference type="NCBI Taxonomy" id="36818"/>
    <lineage>
        <taxon>Bacteria</taxon>
        <taxon>Bacillati</taxon>
        <taxon>Actinomycetota</taxon>
        <taxon>Actinomycetes</taxon>
        <taxon>Kitasatosporales</taxon>
        <taxon>Streptomycetaceae</taxon>
        <taxon>Streptomyces</taxon>
    </lineage>
</organism>
<dbReference type="InterPro" id="IPR050816">
    <property type="entry name" value="Flavin-dep_Halogenase_NPB"/>
</dbReference>
<keyword evidence="1" id="KW-0560">Oxidoreductase</keyword>
<dbReference type="Proteomes" id="UP000326831">
    <property type="component" value="Chromosome"/>
</dbReference>
<dbReference type="AlphaFoldDB" id="A0A5P2USD5"/>
<dbReference type="EMBL" id="BMVX01000022">
    <property type="protein sequence ID" value="GGZ84625.1"/>
    <property type="molecule type" value="Genomic_DNA"/>
</dbReference>
<dbReference type="PRINTS" id="PR00420">
    <property type="entry name" value="RNGMNOXGNASE"/>
</dbReference>
<gene>
    <name evidence="5" type="ORF">CP968_16030</name>
    <name evidence="4" type="ORF">GCM10010371_50550</name>
</gene>
<evidence type="ECO:0000313" key="4">
    <source>
        <dbReference type="EMBL" id="GGZ84625.1"/>
    </source>
</evidence>
<evidence type="ECO:0000256" key="1">
    <source>
        <dbReference type="ARBA" id="ARBA00023002"/>
    </source>
</evidence>
<dbReference type="PANTHER" id="PTHR43747:SF5">
    <property type="entry name" value="FAD-BINDING DOMAIN-CONTAINING PROTEIN"/>
    <property type="match status" value="1"/>
</dbReference>
<dbReference type="KEGG" id="ssub:CP968_16030"/>
<dbReference type="Pfam" id="PF04820">
    <property type="entry name" value="Trp_halogenase"/>
    <property type="match status" value="2"/>
</dbReference>